<keyword evidence="1" id="KW-0472">Membrane</keyword>
<feature type="transmembrane region" description="Helical" evidence="1">
    <location>
        <begin position="133"/>
        <end position="155"/>
    </location>
</feature>
<proteinExistence type="predicted"/>
<organism evidence="2 3">
    <name type="scientific">Algibacter aquimarinus</name>
    <dbReference type="NCBI Taxonomy" id="1136748"/>
    <lineage>
        <taxon>Bacteria</taxon>
        <taxon>Pseudomonadati</taxon>
        <taxon>Bacteroidota</taxon>
        <taxon>Flavobacteriia</taxon>
        <taxon>Flavobacteriales</taxon>
        <taxon>Flavobacteriaceae</taxon>
        <taxon>Algibacter</taxon>
    </lineage>
</organism>
<sequence length="437" mass="51943">MNKKNKIFFYLFLLINTIIIFYDSEKQNLLTLSIYFLVLNISSYYFFDKVLLSLKKIFNIFMYLFFGVAPVLQYKSSTYFFGVNSVINETDMYYGGLLSLTIIIFHNLMYYFISTKKLTPEIKFPTKRLEVNFDFKIVSSVLIILLSLFVVTIFFDFESFISARYLKGLKGYKFYAINFFRDTLRLIPLFYLLNFKQGKVKDLRVEIVLILSILLFNFPTAISRFQVALVYLPLFYFYFKKLQEYFVLVFLSSFLLIFPYLHNFRYSLKLQRDNYNFFGMFNSLHFDTFQNTISVIKLSIITNGEQLFGSLLFFIPRSIWAEKSRTSSLLLCNEIEFDGFCNIALSFFGEGYINFGYVGLTLFLLFLAYFNAFFDKTYLNYNSSSFNSFYFIFIFYEFYLLRGSLTSSIQKLLIIILALNLLLLINYIMSYKKYTFN</sequence>
<feature type="transmembrane region" description="Helical" evidence="1">
    <location>
        <begin position="386"/>
        <end position="405"/>
    </location>
</feature>
<keyword evidence="1" id="KW-0812">Transmembrane</keyword>
<feature type="transmembrane region" description="Helical" evidence="1">
    <location>
        <begin position="29"/>
        <end position="47"/>
    </location>
</feature>
<keyword evidence="1" id="KW-1133">Transmembrane helix</keyword>
<dbReference type="EMBL" id="BAABJK010000004">
    <property type="protein sequence ID" value="GAA4967527.1"/>
    <property type="molecule type" value="Genomic_DNA"/>
</dbReference>
<feature type="transmembrane region" description="Helical" evidence="1">
    <location>
        <begin position="412"/>
        <end position="429"/>
    </location>
</feature>
<reference evidence="3" key="1">
    <citation type="journal article" date="2019" name="Int. J. Syst. Evol. Microbiol.">
        <title>The Global Catalogue of Microorganisms (GCM) 10K type strain sequencing project: providing services to taxonomists for standard genome sequencing and annotation.</title>
        <authorList>
            <consortium name="The Broad Institute Genomics Platform"/>
            <consortium name="The Broad Institute Genome Sequencing Center for Infectious Disease"/>
            <person name="Wu L."/>
            <person name="Ma J."/>
        </authorList>
    </citation>
    <scope>NUCLEOTIDE SEQUENCE [LARGE SCALE GENOMIC DNA]</scope>
    <source>
        <strain evidence="3">JCM 18287</strain>
    </source>
</reference>
<dbReference type="Proteomes" id="UP001501692">
    <property type="component" value="Unassembled WGS sequence"/>
</dbReference>
<name>A0ABP9HCM6_9FLAO</name>
<feature type="transmembrane region" description="Helical" evidence="1">
    <location>
        <begin position="175"/>
        <end position="195"/>
    </location>
</feature>
<evidence type="ECO:0000313" key="2">
    <source>
        <dbReference type="EMBL" id="GAA4967527.1"/>
    </source>
</evidence>
<protein>
    <recommendedName>
        <fullName evidence="4">Oligosaccharide repeat unit polymerase</fullName>
    </recommendedName>
</protein>
<feature type="transmembrane region" description="Helical" evidence="1">
    <location>
        <begin position="207"/>
        <end position="239"/>
    </location>
</feature>
<gene>
    <name evidence="2" type="ORF">GCM10023315_16190</name>
</gene>
<feature type="transmembrane region" description="Helical" evidence="1">
    <location>
        <begin position="7"/>
        <end position="23"/>
    </location>
</feature>
<feature type="transmembrane region" description="Helical" evidence="1">
    <location>
        <begin position="355"/>
        <end position="374"/>
    </location>
</feature>
<feature type="transmembrane region" description="Helical" evidence="1">
    <location>
        <begin position="92"/>
        <end position="113"/>
    </location>
</feature>
<keyword evidence="3" id="KW-1185">Reference proteome</keyword>
<evidence type="ECO:0008006" key="4">
    <source>
        <dbReference type="Google" id="ProtNLM"/>
    </source>
</evidence>
<evidence type="ECO:0000313" key="3">
    <source>
        <dbReference type="Proteomes" id="UP001501692"/>
    </source>
</evidence>
<feature type="transmembrane region" description="Helical" evidence="1">
    <location>
        <begin position="245"/>
        <end position="262"/>
    </location>
</feature>
<feature type="transmembrane region" description="Helical" evidence="1">
    <location>
        <begin position="54"/>
        <end position="72"/>
    </location>
</feature>
<evidence type="ECO:0000256" key="1">
    <source>
        <dbReference type="SAM" id="Phobius"/>
    </source>
</evidence>
<accession>A0ABP9HCM6</accession>
<comment type="caution">
    <text evidence="2">The sequence shown here is derived from an EMBL/GenBank/DDBJ whole genome shotgun (WGS) entry which is preliminary data.</text>
</comment>